<dbReference type="Gene3D" id="1.25.10.10">
    <property type="entry name" value="Leucine-rich Repeat Variant"/>
    <property type="match status" value="2"/>
</dbReference>
<feature type="repeat" description="HEAT" evidence="2">
    <location>
        <begin position="416"/>
        <end position="443"/>
    </location>
</feature>
<dbReference type="PANTHER" id="PTHR12697">
    <property type="entry name" value="PBS LYASE HEAT-LIKE PROTEIN"/>
    <property type="match status" value="1"/>
</dbReference>
<dbReference type="SUPFAM" id="SSF48371">
    <property type="entry name" value="ARM repeat"/>
    <property type="match status" value="1"/>
</dbReference>
<dbReference type="InterPro" id="IPR016024">
    <property type="entry name" value="ARM-type_fold"/>
</dbReference>
<evidence type="ECO:0000256" key="2">
    <source>
        <dbReference type="PROSITE-ProRule" id="PRU00103"/>
    </source>
</evidence>
<feature type="compositionally biased region" description="Basic and acidic residues" evidence="3">
    <location>
        <begin position="170"/>
        <end position="179"/>
    </location>
</feature>
<dbReference type="InterPro" id="IPR021133">
    <property type="entry name" value="HEAT_type_2"/>
</dbReference>
<comment type="function">
    <text evidence="1">Catalyzes the hydroxylation of the N(6)-(4-aminobutyl)-L-lysine intermediate produced by deoxyhypusine synthase/DHPS on a critical lysine of the eukaryotic translation initiation factor 5A/eIF-5A. This is the second step of the post-translational modification of that lysine into an unusual amino acid residue named hypusine. Hypusination is unique to mature eIF-5A factor and is essential for its function.</text>
</comment>
<feature type="compositionally biased region" description="Basic and acidic residues" evidence="3">
    <location>
        <begin position="114"/>
        <end position="128"/>
    </location>
</feature>
<accession>A0AA36ILT5</accession>
<proteinExistence type="predicted"/>
<dbReference type="Proteomes" id="UP001178507">
    <property type="component" value="Unassembled WGS sequence"/>
</dbReference>
<comment type="caution">
    <text evidence="4">The sequence shown here is derived from an EMBL/GenBank/DDBJ whole genome shotgun (WGS) entry which is preliminary data.</text>
</comment>
<dbReference type="GO" id="GO:0016491">
    <property type="term" value="F:oxidoreductase activity"/>
    <property type="evidence" value="ECO:0007669"/>
    <property type="project" value="TreeGrafter"/>
</dbReference>
<dbReference type="AlphaFoldDB" id="A0AA36ILT5"/>
<dbReference type="PANTHER" id="PTHR12697:SF38">
    <property type="entry name" value="PBS LYASE HEAT DOMAIN PROTEIN REPEAT-CONTAINING PROTEIN"/>
    <property type="match status" value="1"/>
</dbReference>
<evidence type="ECO:0000256" key="1">
    <source>
        <dbReference type="ARBA" id="ARBA00045876"/>
    </source>
</evidence>
<protein>
    <submittedName>
        <fullName evidence="4">Uncharacterized protein</fullName>
    </submittedName>
</protein>
<name>A0AA36ILT5_9DINO</name>
<feature type="region of interest" description="Disordered" evidence="3">
    <location>
        <begin position="84"/>
        <end position="133"/>
    </location>
</feature>
<evidence type="ECO:0000313" key="5">
    <source>
        <dbReference type="Proteomes" id="UP001178507"/>
    </source>
</evidence>
<sequence length="602" mass="63325">MDGTSFCYRIGDLAIGRALSITPGGLLVKLPGQDAPALLPHQVARHGVGVGDELCDLLVVQLYPDERFASVVVPEAAAEELVASADEGGSATSNAQCQEDETLAQARSRGRWGAPREPKEPKEPRELQEPQAASRLMPFLVSSRAAEAAEAPSYASAMKPSHAATSRAAVPKEEPKDDSLSVQQLLQMREVMLTAQDAGESAASPLPTSMPCRDEELDRSMLQMVISTRQLPAWWARCSRKVKHQAFRVACRTGRLNIMKAIYCADGIGIDTAFLTETLKEMCADAQGAADVKVTKKPKRSEDSKGAMGRVAAQATAAWTAPGGSFGRAPAAQAAAWLVEQGAPVELLLPESGEAFPARLRGLKMLAELGPSIRDASEQIVVAVAGCLRDPEVSGRRAAADTLAQFGLAANQAPRALPRLLRLVQKDEDVAVREAAARALGSLGPEGVAAVMQLGGLDAEDAEVQGLAALALGHSGPAGAAQADRLAQLLEGRQLPLEEAIRLRLRAAQALGARADLASEADLAALAKGLQKDTEEMVREACCIAIGQIGQANKGLTTLARVSLEPGLSDAATFVQEAAADALAHLPQLGAEDFDEPQSVWQ</sequence>
<dbReference type="EMBL" id="CAUJNA010001768">
    <property type="protein sequence ID" value="CAJ1388804.1"/>
    <property type="molecule type" value="Genomic_DNA"/>
</dbReference>
<evidence type="ECO:0000256" key="3">
    <source>
        <dbReference type="SAM" id="MobiDB-lite"/>
    </source>
</evidence>
<evidence type="ECO:0000313" key="4">
    <source>
        <dbReference type="EMBL" id="CAJ1388804.1"/>
    </source>
</evidence>
<dbReference type="InterPro" id="IPR011989">
    <property type="entry name" value="ARM-like"/>
</dbReference>
<organism evidence="4 5">
    <name type="scientific">Effrenium voratum</name>
    <dbReference type="NCBI Taxonomy" id="2562239"/>
    <lineage>
        <taxon>Eukaryota</taxon>
        <taxon>Sar</taxon>
        <taxon>Alveolata</taxon>
        <taxon>Dinophyceae</taxon>
        <taxon>Suessiales</taxon>
        <taxon>Symbiodiniaceae</taxon>
        <taxon>Effrenium</taxon>
    </lineage>
</organism>
<dbReference type="PROSITE" id="PS50077">
    <property type="entry name" value="HEAT_REPEAT"/>
    <property type="match status" value="1"/>
</dbReference>
<reference evidence="4" key="1">
    <citation type="submission" date="2023-08" db="EMBL/GenBank/DDBJ databases">
        <authorList>
            <person name="Chen Y."/>
            <person name="Shah S."/>
            <person name="Dougan E. K."/>
            <person name="Thang M."/>
            <person name="Chan C."/>
        </authorList>
    </citation>
    <scope>NUCLEOTIDE SEQUENCE</scope>
</reference>
<keyword evidence="5" id="KW-1185">Reference proteome</keyword>
<dbReference type="Pfam" id="PF13646">
    <property type="entry name" value="HEAT_2"/>
    <property type="match status" value="1"/>
</dbReference>
<gene>
    <name evidence="4" type="ORF">EVOR1521_LOCUS14591</name>
</gene>
<feature type="region of interest" description="Disordered" evidence="3">
    <location>
        <begin position="152"/>
        <end position="180"/>
    </location>
</feature>